<feature type="compositionally biased region" description="Polar residues" evidence="1">
    <location>
        <begin position="176"/>
        <end position="204"/>
    </location>
</feature>
<dbReference type="InParanoid" id="A0A0D0BJI7"/>
<dbReference type="HOGENOM" id="CLU_313779_0_0_1"/>
<proteinExistence type="predicted"/>
<dbReference type="OrthoDB" id="2758165at2759"/>
<evidence type="ECO:0000313" key="2">
    <source>
        <dbReference type="EMBL" id="KIK46072.1"/>
    </source>
</evidence>
<sequence>MTFGEVVHYVTQPAGWPEPVRGIASLLSSFHCPDRPIASNENFSSASSSTTSEPLASHETPAPELYTARDFQILIHSTAAGLSALAKLPHYGSKRSTVPLWSQLVHALANTFSPDVVILEEAPFIMPRAQNVPCQPSNLIDGHATLLVAHAIFSEPRTHSDRAGTNTRNEEDQDESICSASQDGSISSANQDESISSADQDESISSADQDELICFADQDESICSADSDSCDGVVDSLDLPLQALMLPGRGRCLSAVVPVLLVADPHNIIPLLCSALYQRHVWGIRHPVVGLCCSRTGTIATAIFGWLESDQSEEGRMPRAHLALAADVRSDPLMGVFDFTDTSSATSLAQFVLGLRTHFEDIKGATSIEAVDSLTPLHWRSDVYDSETQFWGQSDERVASWTHQVYVQTCASDVPSSSSSTPRTPSPLLDTVPVYETMSRKPPSIAVEGEEVDIGLQDSGTTNARGSGKRSKSGTSVASSAFSNSQFAAQADGGLSDAPSISNWLLERKAFTVGRIPVDSEELANKTGINTMVKIYDRMTAFTWSDKIKEILSQATVDDSLACLRQELCNAIGDLNCQSSEIDESSLEKDIGFISDRLSALLHAVENARGCDDNAKSRGVNEAERRHEWDSLLFGFTKPIKVEDQQVVLLERKLNLARNFAVDDSSFVENAMKVTRNYQDLCQAQHDCLNINTESPLFQQSLVARDQAIQFSDVTRRRSENKEFYKEMIQTHSSRDPVVAICDAILIIPISSGATSFIYSSDKPKKLSNNILTYTTSINTQLTRNFRLPYSRAMKSKGRGKGSQSLSLEDSSQPQSEVASLRALSNSQFAARSATGVPDEESISFNWLLERYAYTIGRIKIKCEETANNTKINAMVDLYDQMTAFTWSDEIKMILSKATVDGSLVAIREELCDAIGDLNSFCTIACRERCSQL</sequence>
<feature type="region of interest" description="Disordered" evidence="1">
    <location>
        <begin position="41"/>
        <end position="60"/>
    </location>
</feature>
<evidence type="ECO:0000313" key="3">
    <source>
        <dbReference type="Proteomes" id="UP000054485"/>
    </source>
</evidence>
<protein>
    <submittedName>
        <fullName evidence="2">Unplaced genomic scaffold CY34scaffold_32, whole genome shotgun sequence</fullName>
    </submittedName>
</protein>
<feature type="region of interest" description="Disordered" evidence="1">
    <location>
        <begin position="157"/>
        <end position="204"/>
    </location>
</feature>
<reference evidence="3" key="2">
    <citation type="submission" date="2015-01" db="EMBL/GenBank/DDBJ databases">
        <title>Evolutionary Origins and Diversification of the Mycorrhizal Mutualists.</title>
        <authorList>
            <consortium name="DOE Joint Genome Institute"/>
            <consortium name="Mycorrhizal Genomics Consortium"/>
            <person name="Kohler A."/>
            <person name="Kuo A."/>
            <person name="Nagy L.G."/>
            <person name="Floudas D."/>
            <person name="Copeland A."/>
            <person name="Barry K.W."/>
            <person name="Cichocki N."/>
            <person name="Veneault-Fourrey C."/>
            <person name="LaButti K."/>
            <person name="Lindquist E.A."/>
            <person name="Lipzen A."/>
            <person name="Lundell T."/>
            <person name="Morin E."/>
            <person name="Murat C."/>
            <person name="Riley R."/>
            <person name="Ohm R."/>
            <person name="Sun H."/>
            <person name="Tunlid A."/>
            <person name="Henrissat B."/>
            <person name="Grigoriev I.V."/>
            <person name="Hibbett D.S."/>
            <person name="Martin F."/>
        </authorList>
    </citation>
    <scope>NUCLEOTIDE SEQUENCE [LARGE SCALE GENOMIC DNA]</scope>
    <source>
        <strain evidence="3">UH-Slu-Lm8-n1</strain>
    </source>
</reference>
<dbReference type="EMBL" id="KN835163">
    <property type="protein sequence ID" value="KIK46072.1"/>
    <property type="molecule type" value="Genomic_DNA"/>
</dbReference>
<feature type="region of interest" description="Disordered" evidence="1">
    <location>
        <begin position="454"/>
        <end position="477"/>
    </location>
</feature>
<keyword evidence="3" id="KW-1185">Reference proteome</keyword>
<name>A0A0D0BJI7_9AGAM</name>
<reference evidence="2 3" key="1">
    <citation type="submission" date="2014-04" db="EMBL/GenBank/DDBJ databases">
        <authorList>
            <consortium name="DOE Joint Genome Institute"/>
            <person name="Kuo A."/>
            <person name="Ruytinx J."/>
            <person name="Rineau F."/>
            <person name="Colpaert J."/>
            <person name="Kohler A."/>
            <person name="Nagy L.G."/>
            <person name="Floudas D."/>
            <person name="Copeland A."/>
            <person name="Barry K.W."/>
            <person name="Cichocki N."/>
            <person name="Veneault-Fourrey C."/>
            <person name="LaButti K."/>
            <person name="Lindquist E.A."/>
            <person name="Lipzen A."/>
            <person name="Lundell T."/>
            <person name="Morin E."/>
            <person name="Murat C."/>
            <person name="Sun H."/>
            <person name="Tunlid A."/>
            <person name="Henrissat B."/>
            <person name="Grigoriev I.V."/>
            <person name="Hibbett D.S."/>
            <person name="Martin F."/>
            <person name="Nordberg H.P."/>
            <person name="Cantor M.N."/>
            <person name="Hua S.X."/>
        </authorList>
    </citation>
    <scope>NUCLEOTIDE SEQUENCE [LARGE SCALE GENOMIC DNA]</scope>
    <source>
        <strain evidence="2 3">UH-Slu-Lm8-n1</strain>
    </source>
</reference>
<evidence type="ECO:0000256" key="1">
    <source>
        <dbReference type="SAM" id="MobiDB-lite"/>
    </source>
</evidence>
<accession>A0A0D0BJI7</accession>
<gene>
    <name evidence="2" type="ORF">CY34DRAFT_456173</name>
</gene>
<dbReference type="Proteomes" id="UP000054485">
    <property type="component" value="Unassembled WGS sequence"/>
</dbReference>
<feature type="compositionally biased region" description="Low complexity" evidence="1">
    <location>
        <begin position="41"/>
        <end position="53"/>
    </location>
</feature>
<dbReference type="AlphaFoldDB" id="A0A0D0BJI7"/>
<organism evidence="2 3">
    <name type="scientific">Suillus luteus UH-Slu-Lm8-n1</name>
    <dbReference type="NCBI Taxonomy" id="930992"/>
    <lineage>
        <taxon>Eukaryota</taxon>
        <taxon>Fungi</taxon>
        <taxon>Dikarya</taxon>
        <taxon>Basidiomycota</taxon>
        <taxon>Agaricomycotina</taxon>
        <taxon>Agaricomycetes</taxon>
        <taxon>Agaricomycetidae</taxon>
        <taxon>Boletales</taxon>
        <taxon>Suillineae</taxon>
        <taxon>Suillaceae</taxon>
        <taxon>Suillus</taxon>
    </lineage>
</organism>